<accession>A0A061JB21</accession>
<sequence>MPQEGVASTPQSNTDDSLCDHYLPWKKRFCRAEKRRGSRFCHTHDTPTPSAAQQVSDGIRVEDDAERPRRVPCPINPNHTVYESRLQYHTKVCPDLRFVATRLPYYRANLHAFRGKGYCAGSDTQHERRTHRHLDTDTLRQLIARVRQCYFAVVEPQMVLMAEEISSEGEDAPTSTRKPSAKHGPQHRALLHCLQRAIAGFSRGQVQADGAGTAVAGFLELGAGKGGLSVALQDAVLSHAFDLPGNTPTKQSSVETVGRREPLLVVVDVDNFRRKADARVCRTRLPLVRLRLDIKDLDLAAALRDPSVRKREQNSERADKSISLDPHPAAINAEEHWVAMGKHLCGACTDFALACVTVPNLRTEGRVSVSAVVLATCCHHRCELQHINLLESTGRNGEAVLCLPGTTYALSPAEFAAIASMSSWAVSGAFVDPESRITGVCCKRVIDALRVQYLKQSGYRAAYLCQYTQREITEENVCIVAFA</sequence>
<dbReference type="Proteomes" id="UP000031737">
    <property type="component" value="Unassembled WGS sequence"/>
</dbReference>
<keyword evidence="2 12" id="KW-0489">Methyltransferase</keyword>
<comment type="catalytic activity">
    <reaction evidence="9 12">
        <text>cytidine(4) in tRNA(Pro) + S-adenosyl-L-methionine = 2'-O-methylcytidine(4) in tRNA(Pro) + S-adenosyl-L-homocysteine + H(+)</text>
        <dbReference type="Rhea" id="RHEA:32767"/>
        <dbReference type="Rhea" id="RHEA-COMP:10397"/>
        <dbReference type="Rhea" id="RHEA-COMP:10398"/>
        <dbReference type="ChEBI" id="CHEBI:15378"/>
        <dbReference type="ChEBI" id="CHEBI:57856"/>
        <dbReference type="ChEBI" id="CHEBI:59789"/>
        <dbReference type="ChEBI" id="CHEBI:74495"/>
        <dbReference type="ChEBI" id="CHEBI:82748"/>
        <dbReference type="EC" id="2.1.1.225"/>
    </reaction>
</comment>
<name>A0A061JB21_TRYRA</name>
<dbReference type="InterPro" id="IPR022776">
    <property type="entry name" value="TRM13/UPF0224_CHHC_Znf_dom"/>
</dbReference>
<keyword evidence="16" id="KW-1185">Reference proteome</keyword>
<dbReference type="PANTHER" id="PTHR12998:SF0">
    <property type="entry name" value="TRNA:M(4)X MODIFICATION ENZYME TRM13 HOMOLOG"/>
    <property type="match status" value="1"/>
</dbReference>
<comment type="similarity">
    <text evidence="1 12">Belongs to the methyltransferase TRM13 family.</text>
</comment>
<evidence type="ECO:0000256" key="10">
    <source>
        <dbReference type="ARBA" id="ARBA00048635"/>
    </source>
</evidence>
<dbReference type="InterPro" id="IPR007871">
    <property type="entry name" value="Methyltransferase_TRM13"/>
</dbReference>
<dbReference type="Pfam" id="PF11722">
    <property type="entry name" value="zf-TRM13_CCCH"/>
    <property type="match status" value="1"/>
</dbReference>
<dbReference type="EMBL" id="AUPL01000159">
    <property type="protein sequence ID" value="ESL12079.1"/>
    <property type="molecule type" value="Genomic_DNA"/>
</dbReference>
<dbReference type="GO" id="GO:0030488">
    <property type="term" value="P:tRNA methylation"/>
    <property type="evidence" value="ECO:0007669"/>
    <property type="project" value="InterPro"/>
</dbReference>
<comment type="function">
    <text evidence="12">tRNA methylase which 2'-O-methylates cytidine(4) in tRNA(Pro) and tRNA(Gly)(GCC), and adenosine(4) in tRNA(His).</text>
</comment>
<comment type="catalytic activity">
    <reaction evidence="10 12">
        <text>cytidine(4) in tRNA(Gly)(GCC) + S-adenosyl-L-methionine = 2'-O-methylcytidine(4) in tRNA(Gly)(GCC) + S-adenosyl-L-homocysteine + H(+)</text>
        <dbReference type="Rhea" id="RHEA:43192"/>
        <dbReference type="Rhea" id="RHEA-COMP:10399"/>
        <dbReference type="Rhea" id="RHEA-COMP:10400"/>
        <dbReference type="ChEBI" id="CHEBI:15378"/>
        <dbReference type="ChEBI" id="CHEBI:57856"/>
        <dbReference type="ChEBI" id="CHEBI:59789"/>
        <dbReference type="ChEBI" id="CHEBI:74495"/>
        <dbReference type="ChEBI" id="CHEBI:82748"/>
        <dbReference type="EC" id="2.1.1.225"/>
    </reaction>
</comment>
<evidence type="ECO:0000256" key="3">
    <source>
        <dbReference type="ARBA" id="ARBA00022679"/>
    </source>
</evidence>
<evidence type="ECO:0000256" key="6">
    <source>
        <dbReference type="ARBA" id="ARBA00022723"/>
    </source>
</evidence>
<comment type="catalytic activity">
    <reaction evidence="11 12">
        <text>adenosine(4) in tRNA(His) + S-adenosyl-L-methionine = 2'-O-methyladenosine(4) in tRNA(His) + S-adenosyl-L-homocysteine + H(+)</text>
        <dbReference type="Rhea" id="RHEA:43196"/>
        <dbReference type="Rhea" id="RHEA-COMP:10401"/>
        <dbReference type="Rhea" id="RHEA-COMP:10402"/>
        <dbReference type="ChEBI" id="CHEBI:15378"/>
        <dbReference type="ChEBI" id="CHEBI:57856"/>
        <dbReference type="ChEBI" id="CHEBI:59789"/>
        <dbReference type="ChEBI" id="CHEBI:74411"/>
        <dbReference type="ChEBI" id="CHEBI:74477"/>
        <dbReference type="EC" id="2.1.1.225"/>
    </reaction>
</comment>
<organism evidence="15 16">
    <name type="scientific">Trypanosoma rangeli SC58</name>
    <dbReference type="NCBI Taxonomy" id="429131"/>
    <lineage>
        <taxon>Eukaryota</taxon>
        <taxon>Discoba</taxon>
        <taxon>Euglenozoa</taxon>
        <taxon>Kinetoplastea</taxon>
        <taxon>Metakinetoplastina</taxon>
        <taxon>Trypanosomatida</taxon>
        <taxon>Trypanosomatidae</taxon>
        <taxon>Trypanosoma</taxon>
        <taxon>Herpetosoma</taxon>
    </lineage>
</organism>
<dbReference type="GO" id="GO:0008270">
    <property type="term" value="F:zinc ion binding"/>
    <property type="evidence" value="ECO:0007669"/>
    <property type="project" value="UniProtKB-KW"/>
</dbReference>
<feature type="region of interest" description="Disordered" evidence="13">
    <location>
        <begin position="166"/>
        <end position="186"/>
    </location>
</feature>
<dbReference type="EC" id="2.1.1.225" evidence="12"/>
<dbReference type="Pfam" id="PF05253">
    <property type="entry name" value="zf-U11-48K"/>
    <property type="match status" value="1"/>
</dbReference>
<gene>
    <name evidence="15" type="ORF">TRSC58_00159</name>
</gene>
<protein>
    <recommendedName>
        <fullName evidence="12">tRNA:m(4)X modification enzyme TRM13</fullName>
        <ecNumber evidence="12">2.1.1.225</ecNumber>
    </recommendedName>
</protein>
<evidence type="ECO:0000313" key="15">
    <source>
        <dbReference type="EMBL" id="ESL12079.1"/>
    </source>
</evidence>
<dbReference type="InterPro" id="IPR021721">
    <property type="entry name" value="Znf_CCCH-type_TRM13"/>
</dbReference>
<keyword evidence="3 12" id="KW-0808">Transferase</keyword>
<evidence type="ECO:0000256" key="8">
    <source>
        <dbReference type="ARBA" id="ARBA00022833"/>
    </source>
</evidence>
<keyword evidence="7 12" id="KW-0863">Zinc-finger</keyword>
<reference evidence="15 16" key="1">
    <citation type="submission" date="2013-07" db="EMBL/GenBank/DDBJ databases">
        <authorList>
            <person name="Stoco P.H."/>
            <person name="Wagner G."/>
            <person name="Gerber A."/>
            <person name="Zaha A."/>
            <person name="Thompson C."/>
            <person name="Bartholomeu D.C."/>
            <person name="Luckemeyer D.D."/>
            <person name="Bahia D."/>
            <person name="Loreto E."/>
            <person name="Prestes E.B."/>
            <person name="Lima F.M."/>
            <person name="Rodrigues-Luiz G."/>
            <person name="Vallejo G.A."/>
            <person name="Filho J.F."/>
            <person name="Monteiro K.M."/>
            <person name="Tyler K.M."/>
            <person name="de Almeida L.G."/>
            <person name="Ortiz M.F."/>
            <person name="Siervo M.A."/>
            <person name="de Moraes M.H."/>
            <person name="Cunha O.L."/>
            <person name="Mendonca-Neto R."/>
            <person name="Silva R."/>
            <person name="Teixeira S.M."/>
            <person name="Murta S.M."/>
            <person name="Sincero T.C."/>
            <person name="Mendes T.A."/>
            <person name="Urmenyi T.P."/>
            <person name="Silva V.G."/>
            <person name="da Rocha W.D."/>
            <person name="Andersson B."/>
            <person name="Romanha A.J."/>
            <person name="Steindel M."/>
            <person name="de Vasconcelos A.T."/>
            <person name="Grisard E.C."/>
        </authorList>
    </citation>
    <scope>NUCLEOTIDE SEQUENCE [LARGE SCALE GENOMIC DNA]</scope>
    <source>
        <strain evidence="15 16">SC58</strain>
    </source>
</reference>
<dbReference type="Pfam" id="PF05206">
    <property type="entry name" value="TRM13"/>
    <property type="match status" value="2"/>
</dbReference>
<feature type="domain" description="CHHC U11-48K-type" evidence="14">
    <location>
        <begin position="70"/>
        <end position="97"/>
    </location>
</feature>
<evidence type="ECO:0000256" key="12">
    <source>
        <dbReference type="RuleBase" id="RU367103"/>
    </source>
</evidence>
<dbReference type="PANTHER" id="PTHR12998">
    <property type="entry name" value="TRNA:M(4)X MODIFICATION ENZYME TRM13 HOMOLOG"/>
    <property type="match status" value="1"/>
</dbReference>
<dbReference type="GO" id="GO:0106050">
    <property type="term" value="F:tRNA 2'-O-methyltransferase activity"/>
    <property type="evidence" value="ECO:0007669"/>
    <property type="project" value="UniProtKB-UniRule"/>
</dbReference>
<evidence type="ECO:0000256" key="9">
    <source>
        <dbReference type="ARBA" id="ARBA00048165"/>
    </source>
</evidence>
<keyword evidence="8 12" id="KW-0862">Zinc</keyword>
<keyword evidence="5 12" id="KW-0819">tRNA processing</keyword>
<dbReference type="AlphaFoldDB" id="A0A061JB21"/>
<evidence type="ECO:0000256" key="5">
    <source>
        <dbReference type="ARBA" id="ARBA00022694"/>
    </source>
</evidence>
<evidence type="ECO:0000256" key="4">
    <source>
        <dbReference type="ARBA" id="ARBA00022691"/>
    </source>
</evidence>
<evidence type="ECO:0000256" key="11">
    <source>
        <dbReference type="ARBA" id="ARBA00049393"/>
    </source>
</evidence>
<evidence type="ECO:0000256" key="2">
    <source>
        <dbReference type="ARBA" id="ARBA00022603"/>
    </source>
</evidence>
<proteinExistence type="inferred from homology"/>
<dbReference type="PROSITE" id="PS51800">
    <property type="entry name" value="ZF_CHHC_U11_48K"/>
    <property type="match status" value="1"/>
</dbReference>
<evidence type="ECO:0000313" key="16">
    <source>
        <dbReference type="Proteomes" id="UP000031737"/>
    </source>
</evidence>
<evidence type="ECO:0000256" key="1">
    <source>
        <dbReference type="ARBA" id="ARBA00005265"/>
    </source>
</evidence>
<dbReference type="InterPro" id="IPR039044">
    <property type="entry name" value="Trm13"/>
</dbReference>
<comment type="caution">
    <text evidence="15">The sequence shown here is derived from an EMBL/GenBank/DDBJ whole genome shotgun (WGS) entry which is preliminary data.</text>
</comment>
<dbReference type="VEuPathDB" id="TriTrypDB:TRSC58_00159"/>
<keyword evidence="6 12" id="KW-0479">Metal-binding</keyword>
<evidence type="ECO:0000256" key="13">
    <source>
        <dbReference type="SAM" id="MobiDB-lite"/>
    </source>
</evidence>
<evidence type="ECO:0000259" key="14">
    <source>
        <dbReference type="PROSITE" id="PS51800"/>
    </source>
</evidence>
<dbReference type="OrthoDB" id="258806at2759"/>
<keyword evidence="4 12" id="KW-0949">S-adenosyl-L-methionine</keyword>
<evidence type="ECO:0000256" key="7">
    <source>
        <dbReference type="ARBA" id="ARBA00022771"/>
    </source>
</evidence>